<feature type="compositionally biased region" description="Low complexity" evidence="1">
    <location>
        <begin position="1"/>
        <end position="12"/>
    </location>
</feature>
<accession>A0AA39L478</accession>
<dbReference type="EMBL" id="JAPDFR010000009">
    <property type="protein sequence ID" value="KAK0383299.1"/>
    <property type="molecule type" value="Genomic_DNA"/>
</dbReference>
<proteinExistence type="predicted"/>
<organism evidence="2 3">
    <name type="scientific">Sarocladium strictum</name>
    <name type="common">Black bundle disease fungus</name>
    <name type="synonym">Acremonium strictum</name>
    <dbReference type="NCBI Taxonomy" id="5046"/>
    <lineage>
        <taxon>Eukaryota</taxon>
        <taxon>Fungi</taxon>
        <taxon>Dikarya</taxon>
        <taxon>Ascomycota</taxon>
        <taxon>Pezizomycotina</taxon>
        <taxon>Sordariomycetes</taxon>
        <taxon>Hypocreomycetidae</taxon>
        <taxon>Hypocreales</taxon>
        <taxon>Sarocladiaceae</taxon>
        <taxon>Sarocladium</taxon>
    </lineage>
</organism>
<reference evidence="2" key="1">
    <citation type="submission" date="2022-10" db="EMBL/GenBank/DDBJ databases">
        <title>Determination and structural analysis of whole genome sequence of Sarocladium strictum F4-1.</title>
        <authorList>
            <person name="Hu L."/>
            <person name="Jiang Y."/>
        </authorList>
    </citation>
    <scope>NUCLEOTIDE SEQUENCE</scope>
    <source>
        <strain evidence="2">F4-1</strain>
    </source>
</reference>
<evidence type="ECO:0000313" key="2">
    <source>
        <dbReference type="EMBL" id="KAK0383299.1"/>
    </source>
</evidence>
<comment type="caution">
    <text evidence="2">The sequence shown here is derived from an EMBL/GenBank/DDBJ whole genome shotgun (WGS) entry which is preliminary data.</text>
</comment>
<gene>
    <name evidence="2" type="ORF">NLU13_9212</name>
</gene>
<feature type="compositionally biased region" description="Pro residues" evidence="1">
    <location>
        <begin position="13"/>
        <end position="23"/>
    </location>
</feature>
<name>A0AA39L478_SARSR</name>
<protein>
    <recommendedName>
        <fullName evidence="4">Cysteine-rich transmembrane CYSTM domain-containing protein</fullName>
    </recommendedName>
</protein>
<evidence type="ECO:0008006" key="4">
    <source>
        <dbReference type="Google" id="ProtNLM"/>
    </source>
</evidence>
<feature type="compositionally biased region" description="Low complexity" evidence="1">
    <location>
        <begin position="38"/>
        <end position="68"/>
    </location>
</feature>
<keyword evidence="3" id="KW-1185">Reference proteome</keyword>
<evidence type="ECO:0000256" key="1">
    <source>
        <dbReference type="SAM" id="MobiDB-lite"/>
    </source>
</evidence>
<sequence>MSANEYYQGGAPQQPPNAYPPPNQYEAGRNYGPGPGPDQGYYNQPGQPPMQYQQPPMQYQQQPMQYQQQPPPPQQSSGGGNKNCLVACLATICFCCAIEECCECWEVEERR</sequence>
<dbReference type="Proteomes" id="UP001175261">
    <property type="component" value="Unassembled WGS sequence"/>
</dbReference>
<evidence type="ECO:0000313" key="3">
    <source>
        <dbReference type="Proteomes" id="UP001175261"/>
    </source>
</evidence>
<dbReference type="AlphaFoldDB" id="A0AA39L478"/>
<feature type="region of interest" description="Disordered" evidence="1">
    <location>
        <begin position="1"/>
        <end position="79"/>
    </location>
</feature>